<dbReference type="InterPro" id="IPR039424">
    <property type="entry name" value="SBP_5"/>
</dbReference>
<sequence>MIISKCHNPDEGVQVMAQVGAPRGRTGFRSPRSRTLRSVATLGSAVLTLSVLAGCSSGGSDDDQPTAAQDNAPATRDRVADGGTLRWAVDAMPTTLNTFQADADGATTRIAGAVLPALHTLDERGRPRLNPDYLESAEVIETEPRQVVLYKLHQQAVWSNGREIGAPDFVAQWRALSGRNTAYWTARNAGYDRIEKIERGKSDLEVRVTFAKPYADWRALFTPLYPKEVMGTPDSFNDGARTALKATAGPFLLKSVDHDSGLVTLARNPRWWGQTSKLDSIVLTPVPRVERAAALAAGKLDLADVDRSAAERIALAVRDARSGPAGTRALAHGPGAGISPAAALRSWALAHGSDEEQAAEAQAAREQNQEAIARYAKEQSGLGRFVVRKSLEPAYTQLSLNGETGPLSDDRVRRAVARALDRKELAETVLKPLGLPAQPLGSHLALSGQAAYADSSDALGEQDTKEARALLADAGWVPGGALKKPKAGTKAGSEATKKDAAKEESAEKKSDDKTARAGAARTAEDDTPTNDGLYIVGDDKPGDRPAAPAAPAAGRPARRADVLAPAPAADTAFQSAALLRQAAALDMITDTETDTGTGRLGGESGRREDAATGTQDKGGAQTQAEPRTEPQAGARPGRPVAGAYAPRGTAAPAPGYAVDTANQALGKDGKALSLRFVLPSGPGSESLRAVGDRIVRMLDAVGIRTEVTKVPDDSFFKDHIASGDYDLALYSWPATAYPATDARPIYAKPEPASDGSLLVEQNYARVGTDRIDQLFDQAAATLDEDEAHDLVRQADARIWAAAGSIPLYQRPQLVVAKPDVVNAGAWGLAAPGTRTSGTRSPDRPVPPGNLTRISRPGAGRRPPAGGRPPARVGDSSETNPAHRPPNRPKIQGASSEAAQFPCPSAPPAGRIASAP</sequence>
<dbReference type="AlphaFoldDB" id="A0A169NY49"/>
<accession>A0A169NY49</accession>
<evidence type="ECO:0000256" key="1">
    <source>
        <dbReference type="SAM" id="MobiDB-lite"/>
    </source>
</evidence>
<feature type="domain" description="Solute-binding protein family 5" evidence="2">
    <location>
        <begin position="142"/>
        <end position="312"/>
    </location>
</feature>
<keyword evidence="4" id="KW-1185">Reference proteome</keyword>
<gene>
    <name evidence="3" type="ORF">SLA_4934</name>
</gene>
<dbReference type="Gene3D" id="3.40.190.10">
    <property type="entry name" value="Periplasmic binding protein-like II"/>
    <property type="match status" value="1"/>
</dbReference>
<organism evidence="3 4">
    <name type="scientific">Streptomyces laurentii</name>
    <dbReference type="NCBI Taxonomy" id="39478"/>
    <lineage>
        <taxon>Bacteria</taxon>
        <taxon>Bacillati</taxon>
        <taxon>Actinomycetota</taxon>
        <taxon>Actinomycetes</taxon>
        <taxon>Kitasatosporales</taxon>
        <taxon>Streptomycetaceae</taxon>
        <taxon>Streptomyces</taxon>
    </lineage>
</organism>
<dbReference type="Pfam" id="PF00496">
    <property type="entry name" value="SBP_bac_5"/>
    <property type="match status" value="2"/>
</dbReference>
<reference evidence="3 4" key="1">
    <citation type="journal article" date="2016" name="Genome Announc.">
        <title>Complete Genome Sequence of Thiostrepton-Producing Streptomyces laurentii ATCC 31255.</title>
        <authorList>
            <person name="Doi K."/>
            <person name="Fujino Y."/>
            <person name="Nagayoshi Y."/>
            <person name="Ohshima T."/>
            <person name="Ogata S."/>
        </authorList>
    </citation>
    <scope>NUCLEOTIDE SEQUENCE [LARGE SCALE GENOMIC DNA]</scope>
    <source>
        <strain evidence="3 4">ATCC 31255</strain>
    </source>
</reference>
<dbReference type="EMBL" id="AP017424">
    <property type="protein sequence ID" value="BAU85818.1"/>
    <property type="molecule type" value="Genomic_DNA"/>
</dbReference>
<feature type="region of interest" description="Disordered" evidence="1">
    <location>
        <begin position="829"/>
        <end position="915"/>
    </location>
</feature>
<evidence type="ECO:0000313" key="4">
    <source>
        <dbReference type="Proteomes" id="UP000217676"/>
    </source>
</evidence>
<feature type="compositionally biased region" description="Basic and acidic residues" evidence="1">
    <location>
        <begin position="495"/>
        <end position="515"/>
    </location>
</feature>
<feature type="region of interest" description="Disordered" evidence="1">
    <location>
        <begin position="478"/>
        <end position="563"/>
    </location>
</feature>
<feature type="compositionally biased region" description="Low complexity" evidence="1">
    <location>
        <begin position="544"/>
        <end position="555"/>
    </location>
</feature>
<dbReference type="GO" id="GO:0015833">
    <property type="term" value="P:peptide transport"/>
    <property type="evidence" value="ECO:0007669"/>
    <property type="project" value="TreeGrafter"/>
</dbReference>
<dbReference type="GO" id="GO:1904680">
    <property type="term" value="F:peptide transmembrane transporter activity"/>
    <property type="evidence" value="ECO:0007669"/>
    <property type="project" value="TreeGrafter"/>
</dbReference>
<feature type="region of interest" description="Disordered" evidence="1">
    <location>
        <begin position="589"/>
        <end position="648"/>
    </location>
</feature>
<feature type="domain" description="Solute-binding protein family 5" evidence="2">
    <location>
        <begin position="364"/>
        <end position="483"/>
    </location>
</feature>
<proteinExistence type="predicted"/>
<keyword evidence="3" id="KW-0449">Lipoprotein</keyword>
<dbReference type="Gene3D" id="3.90.76.10">
    <property type="entry name" value="Dipeptide-binding Protein, Domain 1"/>
    <property type="match status" value="1"/>
</dbReference>
<dbReference type="PANTHER" id="PTHR30290:SF65">
    <property type="entry name" value="MONOACYL PHOSPHATIDYLINOSITOL TETRAMANNOSIDE-BINDING PROTEIN LPQW-RELATED"/>
    <property type="match status" value="1"/>
</dbReference>
<evidence type="ECO:0000259" key="2">
    <source>
        <dbReference type="Pfam" id="PF00496"/>
    </source>
</evidence>
<feature type="compositionally biased region" description="Polar residues" evidence="1">
    <location>
        <begin position="612"/>
        <end position="625"/>
    </location>
</feature>
<protein>
    <submittedName>
        <fullName evidence="3">Lipoprotein</fullName>
    </submittedName>
</protein>
<dbReference type="CDD" id="cd08501">
    <property type="entry name" value="PBP2_Lpqw"/>
    <property type="match status" value="1"/>
</dbReference>
<feature type="region of interest" description="Disordered" evidence="1">
    <location>
        <begin position="56"/>
        <end position="78"/>
    </location>
</feature>
<dbReference type="PANTHER" id="PTHR30290">
    <property type="entry name" value="PERIPLASMIC BINDING COMPONENT OF ABC TRANSPORTER"/>
    <property type="match status" value="1"/>
</dbReference>
<dbReference type="KEGG" id="slau:SLA_4934"/>
<name>A0A169NY49_STRLU</name>
<dbReference type="Proteomes" id="UP000217676">
    <property type="component" value="Chromosome"/>
</dbReference>
<evidence type="ECO:0000313" key="3">
    <source>
        <dbReference type="EMBL" id="BAU85818.1"/>
    </source>
</evidence>
<dbReference type="Gene3D" id="3.10.105.10">
    <property type="entry name" value="Dipeptide-binding Protein, Domain 3"/>
    <property type="match status" value="2"/>
</dbReference>
<dbReference type="InterPro" id="IPR000914">
    <property type="entry name" value="SBP_5_dom"/>
</dbReference>
<feature type="compositionally biased region" description="Low complexity" evidence="1">
    <location>
        <begin position="855"/>
        <end position="873"/>
    </location>
</feature>
<dbReference type="SUPFAM" id="SSF53850">
    <property type="entry name" value="Periplasmic binding protein-like II"/>
    <property type="match status" value="3"/>
</dbReference>
<feature type="compositionally biased region" description="Low complexity" evidence="1">
    <location>
        <begin position="630"/>
        <end position="648"/>
    </location>
</feature>